<accession>A0AA35RIK5</accession>
<name>A0AA35RIK5_GEOBA</name>
<gene>
    <name evidence="1" type="ORF">GBAR_LOCUS7143</name>
</gene>
<reference evidence="1" key="1">
    <citation type="submission" date="2023-03" db="EMBL/GenBank/DDBJ databases">
        <authorList>
            <person name="Steffen K."/>
            <person name="Cardenas P."/>
        </authorList>
    </citation>
    <scope>NUCLEOTIDE SEQUENCE</scope>
</reference>
<comment type="caution">
    <text evidence="1">The sequence shown here is derived from an EMBL/GenBank/DDBJ whole genome shotgun (WGS) entry which is preliminary data.</text>
</comment>
<dbReference type="Proteomes" id="UP001174909">
    <property type="component" value="Unassembled WGS sequence"/>
</dbReference>
<organism evidence="1 2">
    <name type="scientific">Geodia barretti</name>
    <name type="common">Barrett's horny sponge</name>
    <dbReference type="NCBI Taxonomy" id="519541"/>
    <lineage>
        <taxon>Eukaryota</taxon>
        <taxon>Metazoa</taxon>
        <taxon>Porifera</taxon>
        <taxon>Demospongiae</taxon>
        <taxon>Heteroscleromorpha</taxon>
        <taxon>Tetractinellida</taxon>
        <taxon>Astrophorina</taxon>
        <taxon>Geodiidae</taxon>
        <taxon>Geodia</taxon>
    </lineage>
</organism>
<dbReference type="EMBL" id="CASHTH010001072">
    <property type="protein sequence ID" value="CAI8010971.1"/>
    <property type="molecule type" value="Genomic_DNA"/>
</dbReference>
<keyword evidence="2" id="KW-1185">Reference proteome</keyword>
<protein>
    <submittedName>
        <fullName evidence="1">Uncharacterized protein</fullName>
    </submittedName>
</protein>
<feature type="non-terminal residue" evidence="1">
    <location>
        <position position="1"/>
    </location>
</feature>
<evidence type="ECO:0000313" key="2">
    <source>
        <dbReference type="Proteomes" id="UP001174909"/>
    </source>
</evidence>
<proteinExistence type="predicted"/>
<evidence type="ECO:0000313" key="1">
    <source>
        <dbReference type="EMBL" id="CAI8010971.1"/>
    </source>
</evidence>
<dbReference type="AlphaFoldDB" id="A0AA35RIK5"/>
<sequence>HTKVVNASLSEEETRDEVVVEIVEALESVLGGIGSSPLGSILGDGVLTPNETSDEPPLRIVYTALAEEFEVKTTDEGFNNFTEAITQITEAKEAACEGEHGVSEADIPSLGREYRSLRGDIQGNIDRIRDIFGKMLCLSERSHEARRRKRQDPSECPEYGEPCFCPLKGPKTCVCEFFACLDPEDDIQPILGIENVDVRKDFPVWPLLWTLQVQCRMRLKQPRR</sequence>